<organism evidence="1 2">
    <name type="scientific">Deinococcus rhizophilus</name>
    <dbReference type="NCBI Taxonomy" id="3049544"/>
    <lineage>
        <taxon>Bacteria</taxon>
        <taxon>Thermotogati</taxon>
        <taxon>Deinococcota</taxon>
        <taxon>Deinococci</taxon>
        <taxon>Deinococcales</taxon>
        <taxon>Deinococcaceae</taxon>
        <taxon>Deinococcus</taxon>
    </lineage>
</organism>
<name>A0ABT7JMF0_9DEIO</name>
<gene>
    <name evidence="1" type="ORF">QOL99_13260</name>
</gene>
<feature type="non-terminal residue" evidence="1">
    <location>
        <position position="170"/>
    </location>
</feature>
<reference evidence="1 2" key="1">
    <citation type="submission" date="2023-05" db="EMBL/GenBank/DDBJ databases">
        <authorList>
            <person name="Gao F."/>
        </authorList>
    </citation>
    <scope>NUCLEOTIDE SEQUENCE [LARGE SCALE GENOMIC DNA]</scope>
    <source>
        <strain evidence="1 2">MIMF12</strain>
    </source>
</reference>
<keyword evidence="1" id="KW-0645">Protease</keyword>
<protein>
    <submittedName>
        <fullName evidence="1">Serine protease</fullName>
    </submittedName>
</protein>
<proteinExistence type="predicted"/>
<feature type="non-terminal residue" evidence="1">
    <location>
        <position position="1"/>
    </location>
</feature>
<comment type="caution">
    <text evidence="1">The sequence shown here is derived from an EMBL/GenBank/DDBJ whole genome shotgun (WGS) entry which is preliminary data.</text>
</comment>
<keyword evidence="2" id="KW-1185">Reference proteome</keyword>
<keyword evidence="1" id="KW-0378">Hydrolase</keyword>
<evidence type="ECO:0000313" key="1">
    <source>
        <dbReference type="EMBL" id="MDL2345113.1"/>
    </source>
</evidence>
<sequence length="170" mass="17290">PPATGAAPLADRTLDLGTALTLGAEAPFTGTSWRVEDTPAWLSVSPTSGTGALRVQVRANRALGTPVKADQARLTGELRITWQAGEQKGTAVWTVTADQYVLTGRVTDPAQAQGPDVGTAPAETGAPAGARSVIVKYRSPAAQALALGQRVTGPDAGLASTRAALQQIGP</sequence>
<accession>A0ABT7JMF0</accession>
<dbReference type="GO" id="GO:0006508">
    <property type="term" value="P:proteolysis"/>
    <property type="evidence" value="ECO:0007669"/>
    <property type="project" value="UniProtKB-KW"/>
</dbReference>
<dbReference type="Proteomes" id="UP001302059">
    <property type="component" value="Unassembled WGS sequence"/>
</dbReference>
<dbReference type="GO" id="GO:0008233">
    <property type="term" value="F:peptidase activity"/>
    <property type="evidence" value="ECO:0007669"/>
    <property type="project" value="UniProtKB-KW"/>
</dbReference>
<dbReference type="EMBL" id="JASNGB010000151">
    <property type="protein sequence ID" value="MDL2345113.1"/>
    <property type="molecule type" value="Genomic_DNA"/>
</dbReference>
<evidence type="ECO:0000313" key="2">
    <source>
        <dbReference type="Proteomes" id="UP001302059"/>
    </source>
</evidence>